<comment type="subcellular location">
    <subcellularLocation>
        <location evidence="1">Cell membrane</location>
        <topology evidence="1">Multi-pass membrane protein</topology>
    </subcellularLocation>
</comment>
<feature type="transmembrane region" description="Helical" evidence="21">
    <location>
        <begin position="124"/>
        <end position="139"/>
    </location>
</feature>
<evidence type="ECO:0000256" key="7">
    <source>
        <dbReference type="ARBA" id="ARBA00022692"/>
    </source>
</evidence>
<keyword evidence="4 22" id="KW-0132">Cell division</keyword>
<evidence type="ECO:0000256" key="14">
    <source>
        <dbReference type="ARBA" id="ARBA00032370"/>
    </source>
</evidence>
<evidence type="ECO:0000256" key="18">
    <source>
        <dbReference type="ARBA" id="ARBA00041418"/>
    </source>
</evidence>
<keyword evidence="5" id="KW-0328">Glycosyltransferase</keyword>
<evidence type="ECO:0000256" key="21">
    <source>
        <dbReference type="SAM" id="Phobius"/>
    </source>
</evidence>
<dbReference type="GO" id="GO:0008955">
    <property type="term" value="F:peptidoglycan glycosyltransferase activity"/>
    <property type="evidence" value="ECO:0007669"/>
    <property type="project" value="UniProtKB-EC"/>
</dbReference>
<keyword evidence="7 21" id="KW-0812">Transmembrane</keyword>
<evidence type="ECO:0000256" key="9">
    <source>
        <dbReference type="ARBA" id="ARBA00022984"/>
    </source>
</evidence>
<dbReference type="InterPro" id="IPR013437">
    <property type="entry name" value="FtsW"/>
</dbReference>
<evidence type="ECO:0000256" key="4">
    <source>
        <dbReference type="ARBA" id="ARBA00022618"/>
    </source>
</evidence>
<dbReference type="GO" id="GO:0032153">
    <property type="term" value="C:cell division site"/>
    <property type="evidence" value="ECO:0007669"/>
    <property type="project" value="TreeGrafter"/>
</dbReference>
<evidence type="ECO:0000256" key="2">
    <source>
        <dbReference type="ARBA" id="ARBA00004752"/>
    </source>
</evidence>
<dbReference type="GO" id="GO:0009252">
    <property type="term" value="P:peptidoglycan biosynthetic process"/>
    <property type="evidence" value="ECO:0007669"/>
    <property type="project" value="UniProtKB-KW"/>
</dbReference>
<keyword evidence="9" id="KW-0573">Peptidoglycan synthesis</keyword>
<dbReference type="EC" id="2.4.99.28" evidence="19"/>
<dbReference type="AlphaFoldDB" id="A0A0B1QB93"/>
<feature type="transmembrane region" description="Helical" evidence="21">
    <location>
        <begin position="340"/>
        <end position="361"/>
    </location>
</feature>
<protein>
    <recommendedName>
        <fullName evidence="17">Probable peptidoglycan glycosyltransferase FtsW</fullName>
        <ecNumber evidence="19">2.4.99.28</ecNumber>
    </recommendedName>
    <alternativeName>
        <fullName evidence="18">Cell division protein FtsW</fullName>
    </alternativeName>
    <alternativeName>
        <fullName evidence="15">Cell wall polymerase</fullName>
    </alternativeName>
    <alternativeName>
        <fullName evidence="14">Peptidoglycan polymerase</fullName>
    </alternativeName>
</protein>
<comment type="catalytic activity">
    <reaction evidence="20">
        <text>[GlcNAc-(1-&gt;4)-Mur2Ac(oyl-L-Ala-gamma-D-Glu-L-Lys-D-Ala-D-Ala)](n)-di-trans,octa-cis-undecaprenyl diphosphate + beta-D-GlcNAc-(1-&gt;4)-Mur2Ac(oyl-L-Ala-gamma-D-Glu-L-Lys-D-Ala-D-Ala)-di-trans,octa-cis-undecaprenyl diphosphate = [GlcNAc-(1-&gt;4)-Mur2Ac(oyl-L-Ala-gamma-D-Glu-L-Lys-D-Ala-D-Ala)](n+1)-di-trans,octa-cis-undecaprenyl diphosphate + di-trans,octa-cis-undecaprenyl diphosphate + H(+)</text>
        <dbReference type="Rhea" id="RHEA:23708"/>
        <dbReference type="Rhea" id="RHEA-COMP:9602"/>
        <dbReference type="Rhea" id="RHEA-COMP:9603"/>
        <dbReference type="ChEBI" id="CHEBI:15378"/>
        <dbReference type="ChEBI" id="CHEBI:58405"/>
        <dbReference type="ChEBI" id="CHEBI:60033"/>
        <dbReference type="ChEBI" id="CHEBI:78435"/>
        <dbReference type="EC" id="2.4.99.28"/>
    </reaction>
</comment>
<evidence type="ECO:0000256" key="6">
    <source>
        <dbReference type="ARBA" id="ARBA00022679"/>
    </source>
</evidence>
<evidence type="ECO:0000256" key="15">
    <source>
        <dbReference type="ARBA" id="ARBA00033270"/>
    </source>
</evidence>
<dbReference type="GO" id="GO:0005886">
    <property type="term" value="C:plasma membrane"/>
    <property type="evidence" value="ECO:0007669"/>
    <property type="project" value="UniProtKB-SubCell"/>
</dbReference>
<feature type="transmembrane region" description="Helical" evidence="21">
    <location>
        <begin position="84"/>
        <end position="104"/>
    </location>
</feature>
<evidence type="ECO:0000256" key="13">
    <source>
        <dbReference type="ARBA" id="ARBA00023316"/>
    </source>
</evidence>
<reference evidence="22 23" key="1">
    <citation type="submission" date="2014-09" db="EMBL/GenBank/DDBJ databases">
        <title>Isolation and characterization of Aurantimonas altamirensis ON-56566 from clinical sample following a dog bite.</title>
        <authorList>
            <person name="Eshaghi A."/>
            <person name="Li A."/>
            <person name="Shahinas D."/>
            <person name="Bahn P."/>
            <person name="Kus J.V."/>
            <person name="Patel S.N."/>
        </authorList>
    </citation>
    <scope>NUCLEOTIDE SEQUENCE [LARGE SCALE GENOMIC DNA]</scope>
    <source>
        <strain evidence="22 23">ON-56566</strain>
    </source>
</reference>
<dbReference type="PANTHER" id="PTHR30474">
    <property type="entry name" value="CELL CYCLE PROTEIN"/>
    <property type="match status" value="1"/>
</dbReference>
<keyword evidence="10 21" id="KW-1133">Transmembrane helix</keyword>
<evidence type="ECO:0000256" key="12">
    <source>
        <dbReference type="ARBA" id="ARBA00023306"/>
    </source>
</evidence>
<evidence type="ECO:0000256" key="5">
    <source>
        <dbReference type="ARBA" id="ARBA00022676"/>
    </source>
</evidence>
<sequence>MAVSRAKKGLIADWWWSIDRWLLAAFLILMLGGMMLSFAASPPVAERIGLEPFHFVKRHALFLFPSIAVMLATSLLTPHGIRRMSLIMLCVALVTMVLALFFGMEVKGARRWMSFGPFSVQPSEFMKPAFVIVCAWLFAERARRPDVPGNLLSLMLLIVVAALLVAQPDLGQTILTAGAWGGLFFMAGMPWLWIMVLGGIGGVGFFGAYVAFPHVASRIDRFLTGEGDTFQTDTAREAIMRGGWLGQGPGEGTVKRILPDSHTDFAFSVIAEEFGIITCMLLAAVFCFVVIRGLQVAFQQRDTFARLAISGLVMLFGMQSIINMAVNLQLMPAKGMTLPFISYGGSSMLAVAISAGFVLALTRKRAENSSQIDRLMTRTLALGGTLQPR</sequence>
<keyword evidence="8" id="KW-0133">Cell shape</keyword>
<comment type="pathway">
    <text evidence="2">Cell wall biogenesis; peptidoglycan biosynthesis.</text>
</comment>
<feature type="transmembrane region" description="Helical" evidence="21">
    <location>
        <begin position="265"/>
        <end position="291"/>
    </location>
</feature>
<dbReference type="Pfam" id="PF01098">
    <property type="entry name" value="FTSW_RODA_SPOVE"/>
    <property type="match status" value="1"/>
</dbReference>
<keyword evidence="6" id="KW-0808">Transferase</keyword>
<feature type="transmembrane region" description="Helical" evidence="21">
    <location>
        <begin position="151"/>
        <end position="170"/>
    </location>
</feature>
<keyword evidence="12" id="KW-0131">Cell cycle</keyword>
<feature type="transmembrane region" description="Helical" evidence="21">
    <location>
        <begin position="60"/>
        <end position="77"/>
    </location>
</feature>
<dbReference type="PANTHER" id="PTHR30474:SF2">
    <property type="entry name" value="PEPTIDOGLYCAN GLYCOSYLTRANSFERASE FTSW-RELATED"/>
    <property type="match status" value="1"/>
</dbReference>
<evidence type="ECO:0000256" key="20">
    <source>
        <dbReference type="ARBA" id="ARBA00049902"/>
    </source>
</evidence>
<evidence type="ECO:0000313" key="22">
    <source>
        <dbReference type="EMBL" id="KHJ56197.1"/>
    </source>
</evidence>
<dbReference type="STRING" id="370622.LA66_06320"/>
<feature type="transmembrane region" description="Helical" evidence="21">
    <location>
        <begin position="190"/>
        <end position="212"/>
    </location>
</feature>
<keyword evidence="13" id="KW-0961">Cell wall biogenesis/degradation</keyword>
<evidence type="ECO:0000256" key="8">
    <source>
        <dbReference type="ARBA" id="ARBA00022960"/>
    </source>
</evidence>
<keyword evidence="11 21" id="KW-0472">Membrane</keyword>
<dbReference type="Proteomes" id="UP000030826">
    <property type="component" value="Unassembled WGS sequence"/>
</dbReference>
<dbReference type="GO" id="GO:0008360">
    <property type="term" value="P:regulation of cell shape"/>
    <property type="evidence" value="ECO:0007669"/>
    <property type="project" value="UniProtKB-KW"/>
</dbReference>
<dbReference type="GO" id="GO:0051301">
    <property type="term" value="P:cell division"/>
    <property type="evidence" value="ECO:0007669"/>
    <property type="project" value="UniProtKB-KW"/>
</dbReference>
<proteinExistence type="inferred from homology"/>
<evidence type="ECO:0000256" key="19">
    <source>
        <dbReference type="ARBA" id="ARBA00044770"/>
    </source>
</evidence>
<feature type="transmembrane region" description="Helical" evidence="21">
    <location>
        <begin position="303"/>
        <end position="328"/>
    </location>
</feature>
<dbReference type="NCBIfam" id="TIGR02614">
    <property type="entry name" value="ftsW"/>
    <property type="match status" value="1"/>
</dbReference>
<evidence type="ECO:0000256" key="11">
    <source>
        <dbReference type="ARBA" id="ARBA00023136"/>
    </source>
</evidence>
<dbReference type="InterPro" id="IPR001182">
    <property type="entry name" value="FtsW/RodA"/>
</dbReference>
<name>A0A0B1QB93_9HYPH</name>
<feature type="transmembrane region" description="Helical" evidence="21">
    <location>
        <begin position="21"/>
        <end position="40"/>
    </location>
</feature>
<evidence type="ECO:0000256" key="3">
    <source>
        <dbReference type="ARBA" id="ARBA00022475"/>
    </source>
</evidence>
<evidence type="ECO:0000313" key="23">
    <source>
        <dbReference type="Proteomes" id="UP000030826"/>
    </source>
</evidence>
<evidence type="ECO:0000256" key="1">
    <source>
        <dbReference type="ARBA" id="ARBA00004651"/>
    </source>
</evidence>
<comment type="similarity">
    <text evidence="16">Belongs to the SEDS family. FtsW subfamily.</text>
</comment>
<keyword evidence="3" id="KW-1003">Cell membrane</keyword>
<organism evidence="22 23">
    <name type="scientific">Aureimonas altamirensis</name>
    <dbReference type="NCBI Taxonomy" id="370622"/>
    <lineage>
        <taxon>Bacteria</taxon>
        <taxon>Pseudomonadati</taxon>
        <taxon>Pseudomonadota</taxon>
        <taxon>Alphaproteobacteria</taxon>
        <taxon>Hyphomicrobiales</taxon>
        <taxon>Aurantimonadaceae</taxon>
        <taxon>Aureimonas</taxon>
    </lineage>
</organism>
<comment type="caution">
    <text evidence="22">The sequence shown here is derived from an EMBL/GenBank/DDBJ whole genome shotgun (WGS) entry which is preliminary data.</text>
</comment>
<accession>A0A0B1QB93</accession>
<dbReference type="OrthoDB" id="9768187at2"/>
<dbReference type="GO" id="GO:0071555">
    <property type="term" value="P:cell wall organization"/>
    <property type="evidence" value="ECO:0007669"/>
    <property type="project" value="UniProtKB-KW"/>
</dbReference>
<dbReference type="GO" id="GO:0015648">
    <property type="term" value="F:lipid-linked peptidoglycan transporter activity"/>
    <property type="evidence" value="ECO:0007669"/>
    <property type="project" value="TreeGrafter"/>
</dbReference>
<evidence type="ECO:0000256" key="10">
    <source>
        <dbReference type="ARBA" id="ARBA00022989"/>
    </source>
</evidence>
<gene>
    <name evidence="22" type="ORF">LA66_06320</name>
</gene>
<evidence type="ECO:0000256" key="17">
    <source>
        <dbReference type="ARBA" id="ARBA00041185"/>
    </source>
</evidence>
<dbReference type="RefSeq" id="WP_039189686.1">
    <property type="nucleotide sequence ID" value="NZ_JAQRFV010000026.1"/>
</dbReference>
<evidence type="ECO:0000256" key="16">
    <source>
        <dbReference type="ARBA" id="ARBA00038053"/>
    </source>
</evidence>
<dbReference type="EMBL" id="JRFJ01000001">
    <property type="protein sequence ID" value="KHJ56197.1"/>
    <property type="molecule type" value="Genomic_DNA"/>
</dbReference>